<dbReference type="InterPro" id="IPR036388">
    <property type="entry name" value="WH-like_DNA-bd_sf"/>
</dbReference>
<comment type="similarity">
    <text evidence="1">Belongs to the LysR transcriptional regulatory family.</text>
</comment>
<proteinExistence type="inferred from homology"/>
<keyword evidence="2" id="KW-0805">Transcription regulation</keyword>
<keyword evidence="7" id="KW-1185">Reference proteome</keyword>
<dbReference type="Gene3D" id="3.40.190.290">
    <property type="match status" value="1"/>
</dbReference>
<evidence type="ECO:0000256" key="1">
    <source>
        <dbReference type="ARBA" id="ARBA00009437"/>
    </source>
</evidence>
<dbReference type="Gene3D" id="1.10.10.10">
    <property type="entry name" value="Winged helix-like DNA-binding domain superfamily/Winged helix DNA-binding domain"/>
    <property type="match status" value="1"/>
</dbReference>
<dbReference type="RefSeq" id="WP_309038273.1">
    <property type="nucleotide sequence ID" value="NZ_JAVIFY010000001.1"/>
</dbReference>
<name>A0ABU1B726_PSEHA</name>
<dbReference type="PROSITE" id="PS50931">
    <property type="entry name" value="HTH_LYSR"/>
    <property type="match status" value="1"/>
</dbReference>
<keyword evidence="4" id="KW-0804">Transcription</keyword>
<evidence type="ECO:0000256" key="4">
    <source>
        <dbReference type="ARBA" id="ARBA00023163"/>
    </source>
</evidence>
<dbReference type="PANTHER" id="PTHR30537">
    <property type="entry name" value="HTH-TYPE TRANSCRIPTIONAL REGULATOR"/>
    <property type="match status" value="1"/>
</dbReference>
<dbReference type="InterPro" id="IPR058163">
    <property type="entry name" value="LysR-type_TF_proteobact-type"/>
</dbReference>
<gene>
    <name evidence="6" type="ORF">RC083_02015</name>
</gene>
<sequence length="303" mass="33946">MDRLEAMGILLKVVEQGSFSAASKILNIPLPTVSRKVSELETLLGVRLLHRTTRKLALTELGVDYVKACKRIVEQVNDAERELSGEYSEPKGELVITAPVMFGRLYILPIVTDFLSLYPSININLTLNDRNNDLYNEDIDLAVRLGSLPDSSLVATQVGTMRVVTCLSPKLLCQFGELTTPSDLNRFPCIALNLAKPTPDWGYYDPKLASYNSYHIDARLTVSDSEAAVTAAINDVGVTQQLYYQVQQALTDNLLKLVLEPYEPAPIPINLVHKSRRYMPKKMRLFLDFAAQKLREELSTKML</sequence>
<dbReference type="Pfam" id="PF00126">
    <property type="entry name" value="HTH_1"/>
    <property type="match status" value="1"/>
</dbReference>
<evidence type="ECO:0000313" key="6">
    <source>
        <dbReference type="EMBL" id="MDQ9090364.1"/>
    </source>
</evidence>
<dbReference type="InterPro" id="IPR036390">
    <property type="entry name" value="WH_DNA-bd_sf"/>
</dbReference>
<evidence type="ECO:0000313" key="7">
    <source>
        <dbReference type="Proteomes" id="UP001226574"/>
    </source>
</evidence>
<dbReference type="InterPro" id="IPR005119">
    <property type="entry name" value="LysR_subst-bd"/>
</dbReference>
<accession>A0ABU1B726</accession>
<evidence type="ECO:0000259" key="5">
    <source>
        <dbReference type="PROSITE" id="PS50931"/>
    </source>
</evidence>
<evidence type="ECO:0000256" key="2">
    <source>
        <dbReference type="ARBA" id="ARBA00023015"/>
    </source>
</evidence>
<dbReference type="SUPFAM" id="SSF53850">
    <property type="entry name" value="Periplasmic binding protein-like II"/>
    <property type="match status" value="1"/>
</dbReference>
<dbReference type="InterPro" id="IPR000847">
    <property type="entry name" value="LysR_HTH_N"/>
</dbReference>
<dbReference type="SUPFAM" id="SSF46785">
    <property type="entry name" value="Winged helix' DNA-binding domain"/>
    <property type="match status" value="1"/>
</dbReference>
<comment type="caution">
    <text evidence="6">The sequence shown here is derived from an EMBL/GenBank/DDBJ whole genome shotgun (WGS) entry which is preliminary data.</text>
</comment>
<feature type="domain" description="HTH lysR-type" evidence="5">
    <location>
        <begin position="1"/>
        <end position="59"/>
    </location>
</feature>
<evidence type="ECO:0000256" key="3">
    <source>
        <dbReference type="ARBA" id="ARBA00023125"/>
    </source>
</evidence>
<dbReference type="EMBL" id="JAVIFY010000001">
    <property type="protein sequence ID" value="MDQ9090364.1"/>
    <property type="molecule type" value="Genomic_DNA"/>
</dbReference>
<organism evidence="6 7">
    <name type="scientific">Pseudoalteromonas haloplanktis</name>
    <name type="common">Alteromonas haloplanktis</name>
    <dbReference type="NCBI Taxonomy" id="228"/>
    <lineage>
        <taxon>Bacteria</taxon>
        <taxon>Pseudomonadati</taxon>
        <taxon>Pseudomonadota</taxon>
        <taxon>Gammaproteobacteria</taxon>
        <taxon>Alteromonadales</taxon>
        <taxon>Pseudoalteromonadaceae</taxon>
        <taxon>Pseudoalteromonas</taxon>
    </lineage>
</organism>
<protein>
    <submittedName>
        <fullName evidence="6">LysR family transcriptional regulator</fullName>
    </submittedName>
</protein>
<keyword evidence="3" id="KW-0238">DNA-binding</keyword>
<reference evidence="6 7" key="1">
    <citation type="submission" date="2023-08" db="EMBL/GenBank/DDBJ databases">
        <title>Pseudoalteromonas haloplanktis LL1 genome.</title>
        <authorList>
            <person name="Wu S."/>
        </authorList>
    </citation>
    <scope>NUCLEOTIDE SEQUENCE [LARGE SCALE GENOMIC DNA]</scope>
    <source>
        <strain evidence="6 7">LL1</strain>
    </source>
</reference>
<dbReference type="PANTHER" id="PTHR30537:SF5">
    <property type="entry name" value="HTH-TYPE TRANSCRIPTIONAL ACTIVATOR TTDR-RELATED"/>
    <property type="match status" value="1"/>
</dbReference>
<dbReference type="Pfam" id="PF03466">
    <property type="entry name" value="LysR_substrate"/>
    <property type="match status" value="1"/>
</dbReference>
<dbReference type="Proteomes" id="UP001226574">
    <property type="component" value="Unassembled WGS sequence"/>
</dbReference>